<gene>
    <name evidence="2" type="ORF">BDW02DRAFT_483419</name>
</gene>
<sequence>MLSVRPTSPEKCTPNLLPARINHNGPINSTHRYWKPETDSTGKQHAYFRGRHLHGTVLAVPENYTGAVLHVTDKQVPQVRSQAQADGEEEEDGEDSLPVEVMVAEQVGVFEEVVVWGHGGEVDGGQDLFVRGVREWVGFAESMHVDDDD</sequence>
<organism evidence="2 3">
    <name type="scientific">Decorospora gaudefroyi</name>
    <dbReference type="NCBI Taxonomy" id="184978"/>
    <lineage>
        <taxon>Eukaryota</taxon>
        <taxon>Fungi</taxon>
        <taxon>Dikarya</taxon>
        <taxon>Ascomycota</taxon>
        <taxon>Pezizomycotina</taxon>
        <taxon>Dothideomycetes</taxon>
        <taxon>Pleosporomycetidae</taxon>
        <taxon>Pleosporales</taxon>
        <taxon>Pleosporineae</taxon>
        <taxon>Pleosporaceae</taxon>
        <taxon>Decorospora</taxon>
    </lineage>
</organism>
<dbReference type="PANTHER" id="PTHR47204:SF1">
    <property type="entry name" value="RIBONUCLEASE H2 SUBUNIT C"/>
    <property type="match status" value="1"/>
</dbReference>
<dbReference type="Proteomes" id="UP000800040">
    <property type="component" value="Unassembled WGS sequence"/>
</dbReference>
<name>A0A6A5K4H4_9PLEO</name>
<accession>A0A6A5K4H4</accession>
<dbReference type="EMBL" id="ML975377">
    <property type="protein sequence ID" value="KAF1830986.1"/>
    <property type="molecule type" value="Genomic_DNA"/>
</dbReference>
<dbReference type="GO" id="GO:0006401">
    <property type="term" value="P:RNA catabolic process"/>
    <property type="evidence" value="ECO:0007669"/>
    <property type="project" value="InterPro"/>
</dbReference>
<evidence type="ECO:0000313" key="2">
    <source>
        <dbReference type="EMBL" id="KAF1830986.1"/>
    </source>
</evidence>
<dbReference type="Gene3D" id="2.40.128.680">
    <property type="match status" value="1"/>
</dbReference>
<feature type="non-terminal residue" evidence="2">
    <location>
        <position position="149"/>
    </location>
</feature>
<protein>
    <submittedName>
        <fullName evidence="2">Ribonuclease H1 small subunit</fullName>
    </submittedName>
</protein>
<dbReference type="OrthoDB" id="6222486at2759"/>
<feature type="compositionally biased region" description="Acidic residues" evidence="1">
    <location>
        <begin position="86"/>
        <end position="96"/>
    </location>
</feature>
<dbReference type="GO" id="GO:0032299">
    <property type="term" value="C:ribonuclease H2 complex"/>
    <property type="evidence" value="ECO:0007669"/>
    <property type="project" value="InterPro"/>
</dbReference>
<dbReference type="InterPro" id="IPR013924">
    <property type="entry name" value="RNase_H2_suC"/>
</dbReference>
<dbReference type="AlphaFoldDB" id="A0A6A5K4H4"/>
<evidence type="ECO:0000313" key="3">
    <source>
        <dbReference type="Proteomes" id="UP000800040"/>
    </source>
</evidence>
<feature type="region of interest" description="Disordered" evidence="1">
    <location>
        <begin position="77"/>
        <end position="96"/>
    </location>
</feature>
<evidence type="ECO:0000256" key="1">
    <source>
        <dbReference type="SAM" id="MobiDB-lite"/>
    </source>
</evidence>
<proteinExistence type="predicted"/>
<dbReference type="Pfam" id="PF08615">
    <property type="entry name" value="RNase_H2_suC"/>
    <property type="match status" value="1"/>
</dbReference>
<dbReference type="CDD" id="cd09271">
    <property type="entry name" value="RNase_H2-C"/>
    <property type="match status" value="1"/>
</dbReference>
<keyword evidence="3" id="KW-1185">Reference proteome</keyword>
<dbReference type="PANTHER" id="PTHR47204">
    <property type="entry name" value="OS02G0168900 PROTEIN"/>
    <property type="match status" value="1"/>
</dbReference>
<reference evidence="2" key="1">
    <citation type="submission" date="2020-01" db="EMBL/GenBank/DDBJ databases">
        <authorList>
            <consortium name="DOE Joint Genome Institute"/>
            <person name="Haridas S."/>
            <person name="Albert R."/>
            <person name="Binder M."/>
            <person name="Bloem J."/>
            <person name="Labutti K."/>
            <person name="Salamov A."/>
            <person name="Andreopoulos B."/>
            <person name="Baker S.E."/>
            <person name="Barry K."/>
            <person name="Bills G."/>
            <person name="Bluhm B.H."/>
            <person name="Cannon C."/>
            <person name="Castanera R."/>
            <person name="Culley D.E."/>
            <person name="Daum C."/>
            <person name="Ezra D."/>
            <person name="Gonzalez J.B."/>
            <person name="Henrissat B."/>
            <person name="Kuo A."/>
            <person name="Liang C."/>
            <person name="Lipzen A."/>
            <person name="Lutzoni F."/>
            <person name="Magnuson J."/>
            <person name="Mondo S."/>
            <person name="Nolan M."/>
            <person name="Ohm R."/>
            <person name="Pangilinan J."/>
            <person name="Park H.-J."/>
            <person name="Ramirez L."/>
            <person name="Alfaro M."/>
            <person name="Sun H."/>
            <person name="Tritt A."/>
            <person name="Yoshinaga Y."/>
            <person name="Zwiers L.-H."/>
            <person name="Turgeon B.G."/>
            <person name="Goodwin S.B."/>
            <person name="Spatafora J.W."/>
            <person name="Crous P.W."/>
            <person name="Grigoriev I.V."/>
        </authorList>
    </citation>
    <scope>NUCLEOTIDE SEQUENCE</scope>
    <source>
        <strain evidence="2">P77</strain>
    </source>
</reference>